<evidence type="ECO:0000313" key="2">
    <source>
        <dbReference type="EMBL" id="CAB0040067.1"/>
    </source>
</evidence>
<protein>
    <submittedName>
        <fullName evidence="2">Uncharacterized protein</fullName>
    </submittedName>
</protein>
<keyword evidence="3" id="KW-1185">Reference proteome</keyword>
<feature type="compositionally biased region" description="Basic and acidic residues" evidence="1">
    <location>
        <begin position="127"/>
        <end position="136"/>
    </location>
</feature>
<accession>A0A6H5IP69</accession>
<reference evidence="2 3" key="1">
    <citation type="submission" date="2020-02" db="EMBL/GenBank/DDBJ databases">
        <authorList>
            <person name="Ferguson B K."/>
        </authorList>
    </citation>
    <scope>NUCLEOTIDE SEQUENCE [LARGE SCALE GENOMIC DNA]</scope>
</reference>
<proteinExistence type="predicted"/>
<evidence type="ECO:0000256" key="1">
    <source>
        <dbReference type="SAM" id="MobiDB-lite"/>
    </source>
</evidence>
<name>A0A6H5IP69_9HYME</name>
<organism evidence="2 3">
    <name type="scientific">Trichogramma brassicae</name>
    <dbReference type="NCBI Taxonomy" id="86971"/>
    <lineage>
        <taxon>Eukaryota</taxon>
        <taxon>Metazoa</taxon>
        <taxon>Ecdysozoa</taxon>
        <taxon>Arthropoda</taxon>
        <taxon>Hexapoda</taxon>
        <taxon>Insecta</taxon>
        <taxon>Pterygota</taxon>
        <taxon>Neoptera</taxon>
        <taxon>Endopterygota</taxon>
        <taxon>Hymenoptera</taxon>
        <taxon>Apocrita</taxon>
        <taxon>Proctotrupomorpha</taxon>
        <taxon>Chalcidoidea</taxon>
        <taxon>Trichogrammatidae</taxon>
        <taxon>Trichogramma</taxon>
    </lineage>
</organism>
<gene>
    <name evidence="2" type="ORF">TBRA_LOCUS11801</name>
</gene>
<feature type="region of interest" description="Disordered" evidence="1">
    <location>
        <begin position="127"/>
        <end position="148"/>
    </location>
</feature>
<feature type="region of interest" description="Disordered" evidence="1">
    <location>
        <begin position="24"/>
        <end position="78"/>
    </location>
</feature>
<dbReference type="Proteomes" id="UP000479190">
    <property type="component" value="Unassembled WGS sequence"/>
</dbReference>
<dbReference type="AlphaFoldDB" id="A0A6H5IP69"/>
<feature type="compositionally biased region" description="Polar residues" evidence="1">
    <location>
        <begin position="51"/>
        <end position="75"/>
    </location>
</feature>
<dbReference type="EMBL" id="CADCXV010000999">
    <property type="protein sequence ID" value="CAB0040067.1"/>
    <property type="molecule type" value="Genomic_DNA"/>
</dbReference>
<sequence>MCDHTVVGFESGIRQSRDVIAKARERISELTPGQQPPPPARPTRDRRPNRSSTAAAQQQHNSSIAVAQQQPGSHYQHQHQEVNCRRSFAVCSSSVPCSGRQCVALQFCNGEQNRHTSPRELALTRDHPRGEREKTLRPAAKLNRPSKIPGVATEAKLLFIESSKTKKSIK</sequence>
<evidence type="ECO:0000313" key="3">
    <source>
        <dbReference type="Proteomes" id="UP000479190"/>
    </source>
</evidence>